<dbReference type="GO" id="GO:0042555">
    <property type="term" value="C:MCM complex"/>
    <property type="evidence" value="ECO:0007669"/>
    <property type="project" value="TreeGrafter"/>
</dbReference>
<keyword evidence="10" id="KW-1185">Reference proteome</keyword>
<proteinExistence type="inferred from homology"/>
<evidence type="ECO:0000256" key="2">
    <source>
        <dbReference type="ARBA" id="ARBA00022705"/>
    </source>
</evidence>
<dbReference type="SMART" id="SM00350">
    <property type="entry name" value="MCM"/>
    <property type="match status" value="1"/>
</dbReference>
<name>A0A3P6QUR4_DIBLA</name>
<dbReference type="EC" id="3.6.4.12" evidence="1"/>
<dbReference type="GO" id="GO:0003697">
    <property type="term" value="F:single-stranded DNA binding"/>
    <property type="evidence" value="ECO:0007669"/>
    <property type="project" value="TreeGrafter"/>
</dbReference>
<keyword evidence="6 7" id="KW-0238">DNA-binding</keyword>
<evidence type="ECO:0000313" key="9">
    <source>
        <dbReference type="EMBL" id="VDK52659.1"/>
    </source>
</evidence>
<keyword evidence="2" id="KW-0235">DNA replication</keyword>
<dbReference type="InterPro" id="IPR041562">
    <property type="entry name" value="MCM_lid"/>
</dbReference>
<dbReference type="InterPro" id="IPR001208">
    <property type="entry name" value="MCM_dom"/>
</dbReference>
<gene>
    <name evidence="9" type="ORF">DILT_LOCUS1919</name>
</gene>
<evidence type="ECO:0000256" key="1">
    <source>
        <dbReference type="ARBA" id="ARBA00012551"/>
    </source>
</evidence>
<dbReference type="Proteomes" id="UP000281553">
    <property type="component" value="Unassembled WGS sequence"/>
</dbReference>
<dbReference type="AlphaFoldDB" id="A0A3P6QUR4"/>
<evidence type="ECO:0000256" key="6">
    <source>
        <dbReference type="ARBA" id="ARBA00023125"/>
    </source>
</evidence>
<comment type="similarity">
    <text evidence="7">Belongs to the MCM family.</text>
</comment>
<evidence type="ECO:0000313" key="10">
    <source>
        <dbReference type="Proteomes" id="UP000281553"/>
    </source>
</evidence>
<dbReference type="PROSITE" id="PS50051">
    <property type="entry name" value="MCM_2"/>
    <property type="match status" value="1"/>
</dbReference>
<dbReference type="SUPFAM" id="SSF52540">
    <property type="entry name" value="P-loop containing nucleoside triphosphate hydrolases"/>
    <property type="match status" value="1"/>
</dbReference>
<dbReference type="GO" id="GO:1902969">
    <property type="term" value="P:mitotic DNA replication"/>
    <property type="evidence" value="ECO:0007669"/>
    <property type="project" value="TreeGrafter"/>
</dbReference>
<dbReference type="GO" id="GO:0005524">
    <property type="term" value="F:ATP binding"/>
    <property type="evidence" value="ECO:0007669"/>
    <property type="project" value="UniProtKB-KW"/>
</dbReference>
<protein>
    <recommendedName>
        <fullName evidence="1">DNA helicase</fullName>
        <ecNumber evidence="1">3.6.4.12</ecNumber>
    </recommendedName>
</protein>
<sequence>MHFKGVCCIDEFDKMEIRDQVAIHEAMEQQTISITKAGVKATLNARTSILAAANPVGGRYDRSRSLRQNIGMSAPVMSRFDLFFVLVDECNDIVDYAIARSIIDLHMGLDGPSLAKSYTADEIRRYIAFARCFKPKISVEAMQCMVEEYKKLRQRDASSGSKSAWRITVRQLESLVRLSEATARLHCADTVSFTLRI</sequence>
<dbReference type="PANTHER" id="PTHR11630:SF43">
    <property type="entry name" value="DNA REPLICATION LICENSING FACTOR MCM6"/>
    <property type="match status" value="1"/>
</dbReference>
<dbReference type="PRINTS" id="PR01657">
    <property type="entry name" value="MCMFAMILY"/>
</dbReference>
<dbReference type="PROSITE" id="PS00847">
    <property type="entry name" value="MCM_1"/>
    <property type="match status" value="1"/>
</dbReference>
<dbReference type="GO" id="GO:1990518">
    <property type="term" value="F:single-stranded 3'-5' DNA helicase activity"/>
    <property type="evidence" value="ECO:0007669"/>
    <property type="project" value="TreeGrafter"/>
</dbReference>
<feature type="domain" description="MCM C-terminal AAA(+) ATPase" evidence="8">
    <location>
        <begin position="1"/>
        <end position="102"/>
    </location>
</feature>
<dbReference type="EMBL" id="UYRU01017215">
    <property type="protein sequence ID" value="VDK52659.1"/>
    <property type="molecule type" value="Genomic_DNA"/>
</dbReference>
<dbReference type="InterPro" id="IPR027417">
    <property type="entry name" value="P-loop_NTPase"/>
</dbReference>
<dbReference type="OrthoDB" id="1744952at2759"/>
<dbReference type="InterPro" id="IPR018525">
    <property type="entry name" value="MCM_CS"/>
</dbReference>
<evidence type="ECO:0000256" key="5">
    <source>
        <dbReference type="ARBA" id="ARBA00022840"/>
    </source>
</evidence>
<evidence type="ECO:0000259" key="8">
    <source>
        <dbReference type="PROSITE" id="PS50051"/>
    </source>
</evidence>
<reference evidence="9 10" key="1">
    <citation type="submission" date="2018-11" db="EMBL/GenBank/DDBJ databases">
        <authorList>
            <consortium name="Pathogen Informatics"/>
        </authorList>
    </citation>
    <scope>NUCLEOTIDE SEQUENCE [LARGE SCALE GENOMIC DNA]</scope>
</reference>
<dbReference type="PANTHER" id="PTHR11630">
    <property type="entry name" value="DNA REPLICATION LICENSING FACTOR MCM FAMILY MEMBER"/>
    <property type="match status" value="1"/>
</dbReference>
<dbReference type="Gene3D" id="3.40.50.300">
    <property type="entry name" value="P-loop containing nucleotide triphosphate hydrolases"/>
    <property type="match status" value="1"/>
</dbReference>
<accession>A0A3P6QUR4</accession>
<dbReference type="Pfam" id="PF17855">
    <property type="entry name" value="MCM_lid"/>
    <property type="match status" value="1"/>
</dbReference>
<dbReference type="InterPro" id="IPR031327">
    <property type="entry name" value="MCM"/>
</dbReference>
<dbReference type="Pfam" id="PF00493">
    <property type="entry name" value="MCM"/>
    <property type="match status" value="1"/>
</dbReference>
<evidence type="ECO:0000256" key="3">
    <source>
        <dbReference type="ARBA" id="ARBA00022741"/>
    </source>
</evidence>
<dbReference type="GO" id="GO:0000727">
    <property type="term" value="P:double-strand break repair via break-induced replication"/>
    <property type="evidence" value="ECO:0007669"/>
    <property type="project" value="TreeGrafter"/>
</dbReference>
<keyword evidence="4" id="KW-0347">Helicase</keyword>
<evidence type="ECO:0000256" key="4">
    <source>
        <dbReference type="ARBA" id="ARBA00022806"/>
    </source>
</evidence>
<keyword evidence="4" id="KW-0378">Hydrolase</keyword>
<keyword evidence="3 7" id="KW-0547">Nucleotide-binding</keyword>
<keyword evidence="5 7" id="KW-0067">ATP-binding</keyword>
<evidence type="ECO:0000256" key="7">
    <source>
        <dbReference type="RuleBase" id="RU004070"/>
    </source>
</evidence>
<organism evidence="9 10">
    <name type="scientific">Dibothriocephalus latus</name>
    <name type="common">Fish tapeworm</name>
    <name type="synonym">Diphyllobothrium latum</name>
    <dbReference type="NCBI Taxonomy" id="60516"/>
    <lineage>
        <taxon>Eukaryota</taxon>
        <taxon>Metazoa</taxon>
        <taxon>Spiralia</taxon>
        <taxon>Lophotrochozoa</taxon>
        <taxon>Platyhelminthes</taxon>
        <taxon>Cestoda</taxon>
        <taxon>Eucestoda</taxon>
        <taxon>Diphyllobothriidea</taxon>
        <taxon>Diphyllobothriidae</taxon>
        <taxon>Dibothriocephalus</taxon>
    </lineage>
</organism>
<dbReference type="GO" id="GO:0005634">
    <property type="term" value="C:nucleus"/>
    <property type="evidence" value="ECO:0007669"/>
    <property type="project" value="TreeGrafter"/>
</dbReference>